<dbReference type="EMBL" id="LGRX02033791">
    <property type="protein sequence ID" value="KAK3239903.1"/>
    <property type="molecule type" value="Genomic_DNA"/>
</dbReference>
<sequence length="421" mass="45438">MAVGADGASAWTTGIDYADIICPYNGQVLFNWTSPYHDVVQMRDSTTFEECDFAESTVLADSAHDSYVFDCDTPGEYFLSCSMYEGQHCQNKQKVKIHVTDPKTTDDLPLSGHMTLASAEALIRDGYYTTEPDYTVERLWCVPSHCPVSAYDWDIASTNETCWAEVYNLLGFAHRKMPDPDYEHSEKYYLDALALVPDHCGALGYLTELYVTLDRTEEADETYLKLCDACGANHSSTIEVNGWYDDNGATPPASECSSTPSSDSASPPPDELAVSDIAGLDNASSAEYQSFTAELLQTTAAALSVSEDSVAITSFEVSSNPETSLRRAMLATTGAVSVEFLVVSSLDASEAQAKVEEKLPEVSIVETVTSTTATTYTATFSPPPTEVSTDSSDDSAANALGHKALIGLLMIGMASFMGMPN</sequence>
<dbReference type="PROSITE" id="PS51485">
    <property type="entry name" value="PHYTOCYANIN"/>
    <property type="match status" value="1"/>
</dbReference>
<evidence type="ECO:0000259" key="2">
    <source>
        <dbReference type="PROSITE" id="PS51485"/>
    </source>
</evidence>
<dbReference type="Gene3D" id="2.60.40.420">
    <property type="entry name" value="Cupredoxins - blue copper proteins"/>
    <property type="match status" value="1"/>
</dbReference>
<dbReference type="AlphaFoldDB" id="A0AAE0ET29"/>
<protein>
    <recommendedName>
        <fullName evidence="2">Phytocyanin domain-containing protein</fullName>
    </recommendedName>
</protein>
<gene>
    <name evidence="3" type="ORF">CYMTET_50201</name>
</gene>
<evidence type="ECO:0000313" key="3">
    <source>
        <dbReference type="EMBL" id="KAK3239903.1"/>
    </source>
</evidence>
<reference evidence="3 4" key="1">
    <citation type="journal article" date="2015" name="Genome Biol. Evol.">
        <title>Comparative Genomics of a Bacterivorous Green Alga Reveals Evolutionary Causalities and Consequences of Phago-Mixotrophic Mode of Nutrition.</title>
        <authorList>
            <person name="Burns J.A."/>
            <person name="Paasch A."/>
            <person name="Narechania A."/>
            <person name="Kim E."/>
        </authorList>
    </citation>
    <scope>NUCLEOTIDE SEQUENCE [LARGE SCALE GENOMIC DNA]</scope>
    <source>
        <strain evidence="3 4">PLY_AMNH</strain>
    </source>
</reference>
<dbReference type="InterPro" id="IPR003245">
    <property type="entry name" value="Phytocyanin_dom"/>
</dbReference>
<dbReference type="Gene3D" id="1.25.40.10">
    <property type="entry name" value="Tetratricopeptide repeat domain"/>
    <property type="match status" value="1"/>
</dbReference>
<dbReference type="SUPFAM" id="SSF48452">
    <property type="entry name" value="TPR-like"/>
    <property type="match status" value="1"/>
</dbReference>
<name>A0AAE0ET29_9CHLO</name>
<proteinExistence type="predicted"/>
<dbReference type="InterPro" id="IPR008972">
    <property type="entry name" value="Cupredoxin"/>
</dbReference>
<comment type="caution">
    <text evidence="3">The sequence shown here is derived from an EMBL/GenBank/DDBJ whole genome shotgun (WGS) entry which is preliminary data.</text>
</comment>
<keyword evidence="4" id="KW-1185">Reference proteome</keyword>
<dbReference type="SUPFAM" id="SSF49503">
    <property type="entry name" value="Cupredoxins"/>
    <property type="match status" value="1"/>
</dbReference>
<feature type="domain" description="Phytocyanin" evidence="2">
    <location>
        <begin position="1"/>
        <end position="101"/>
    </location>
</feature>
<dbReference type="Proteomes" id="UP001190700">
    <property type="component" value="Unassembled WGS sequence"/>
</dbReference>
<feature type="compositionally biased region" description="Low complexity" evidence="1">
    <location>
        <begin position="250"/>
        <end position="265"/>
    </location>
</feature>
<feature type="region of interest" description="Disordered" evidence="1">
    <location>
        <begin position="249"/>
        <end position="272"/>
    </location>
</feature>
<evidence type="ECO:0000313" key="4">
    <source>
        <dbReference type="Proteomes" id="UP001190700"/>
    </source>
</evidence>
<accession>A0AAE0ET29</accession>
<dbReference type="InterPro" id="IPR011990">
    <property type="entry name" value="TPR-like_helical_dom_sf"/>
</dbReference>
<evidence type="ECO:0000256" key="1">
    <source>
        <dbReference type="SAM" id="MobiDB-lite"/>
    </source>
</evidence>
<organism evidence="3 4">
    <name type="scientific">Cymbomonas tetramitiformis</name>
    <dbReference type="NCBI Taxonomy" id="36881"/>
    <lineage>
        <taxon>Eukaryota</taxon>
        <taxon>Viridiplantae</taxon>
        <taxon>Chlorophyta</taxon>
        <taxon>Pyramimonadophyceae</taxon>
        <taxon>Pyramimonadales</taxon>
        <taxon>Pyramimonadaceae</taxon>
        <taxon>Cymbomonas</taxon>
    </lineage>
</organism>
<dbReference type="GO" id="GO:0009055">
    <property type="term" value="F:electron transfer activity"/>
    <property type="evidence" value="ECO:0007669"/>
    <property type="project" value="InterPro"/>
</dbReference>